<reference evidence="1" key="2">
    <citation type="journal article" date="2023" name="Int. J. Mol. Sci.">
        <title>De Novo Assembly and Annotation of 11 Diverse Shrub Willow (Salix) Genomes Reveals Novel Gene Organization in Sex-Linked Regions.</title>
        <authorList>
            <person name="Hyden B."/>
            <person name="Feng K."/>
            <person name="Yates T.B."/>
            <person name="Jawdy S."/>
            <person name="Cereghino C."/>
            <person name="Smart L.B."/>
            <person name="Muchero W."/>
        </authorList>
    </citation>
    <scope>NUCLEOTIDE SEQUENCE</scope>
    <source>
        <tissue evidence="1">Shoot tip</tissue>
    </source>
</reference>
<protein>
    <submittedName>
        <fullName evidence="1">Uncharacterized protein</fullName>
    </submittedName>
</protein>
<evidence type="ECO:0000313" key="2">
    <source>
        <dbReference type="Proteomes" id="UP001151752"/>
    </source>
</evidence>
<keyword evidence="2" id="KW-1185">Reference proteome</keyword>
<reference evidence="1" key="1">
    <citation type="submission" date="2022-11" db="EMBL/GenBank/DDBJ databases">
        <authorList>
            <person name="Hyden B.L."/>
            <person name="Feng K."/>
            <person name="Yates T."/>
            <person name="Jawdy S."/>
            <person name="Smart L.B."/>
            <person name="Muchero W."/>
        </authorList>
    </citation>
    <scope>NUCLEOTIDE SEQUENCE</scope>
    <source>
        <tissue evidence="1">Shoot tip</tissue>
    </source>
</reference>
<gene>
    <name evidence="1" type="ORF">OIU74_028078</name>
</gene>
<dbReference type="EMBL" id="JAPFFM010000009">
    <property type="protein sequence ID" value="KAJ6745323.1"/>
    <property type="molecule type" value="Genomic_DNA"/>
</dbReference>
<comment type="caution">
    <text evidence="1">The sequence shown here is derived from an EMBL/GenBank/DDBJ whole genome shotgun (WGS) entry which is preliminary data.</text>
</comment>
<dbReference type="Proteomes" id="UP001151752">
    <property type="component" value="Chromosome 6"/>
</dbReference>
<dbReference type="AlphaFoldDB" id="A0A9Q0VBK1"/>
<accession>A0A9Q0VBK1</accession>
<proteinExistence type="predicted"/>
<organism evidence="1 2">
    <name type="scientific">Salix koriyanagi</name>
    <dbReference type="NCBI Taxonomy" id="2511006"/>
    <lineage>
        <taxon>Eukaryota</taxon>
        <taxon>Viridiplantae</taxon>
        <taxon>Streptophyta</taxon>
        <taxon>Embryophyta</taxon>
        <taxon>Tracheophyta</taxon>
        <taxon>Spermatophyta</taxon>
        <taxon>Magnoliopsida</taxon>
        <taxon>eudicotyledons</taxon>
        <taxon>Gunneridae</taxon>
        <taxon>Pentapetalae</taxon>
        <taxon>rosids</taxon>
        <taxon>fabids</taxon>
        <taxon>Malpighiales</taxon>
        <taxon>Salicaceae</taxon>
        <taxon>Saliceae</taxon>
        <taxon>Salix</taxon>
    </lineage>
</organism>
<evidence type="ECO:0000313" key="1">
    <source>
        <dbReference type="EMBL" id="KAJ6745323.1"/>
    </source>
</evidence>
<name>A0A9Q0VBK1_9ROSI</name>
<sequence length="107" mass="12024">MNLKQLYIWSIEDLESPGDRAAKFLFSSTAINLGMSKIEVSATASSGDAFSSESRNQELRRFKVSTSRGISPSIFAKTINQWLQWIVEKKKKKKKTKCAFCKGEGNI</sequence>